<dbReference type="InterPro" id="IPR051533">
    <property type="entry name" value="WaaL-like"/>
</dbReference>
<dbReference type="InterPro" id="IPR007016">
    <property type="entry name" value="O-antigen_ligase-rel_domated"/>
</dbReference>
<evidence type="ECO:0000313" key="8">
    <source>
        <dbReference type="EMBL" id="WMT64430.1"/>
    </source>
</evidence>
<dbReference type="AlphaFoldDB" id="A0A2J0PR89"/>
<keyword evidence="3 5" id="KW-1133">Transmembrane helix</keyword>
<dbReference type="Proteomes" id="UP001228563">
    <property type="component" value="Chromosome"/>
</dbReference>
<feature type="transmembrane region" description="Helical" evidence="5">
    <location>
        <begin position="242"/>
        <end position="258"/>
    </location>
</feature>
<feature type="transmembrane region" description="Helical" evidence="5">
    <location>
        <begin position="220"/>
        <end position="236"/>
    </location>
</feature>
<evidence type="ECO:0000259" key="6">
    <source>
        <dbReference type="Pfam" id="PF04932"/>
    </source>
</evidence>
<keyword evidence="2 5" id="KW-0812">Transmembrane</keyword>
<sequence length="439" mass="48452">MIEVLLAAVVGLLVYFVFLALSLRTRLLLVLVCSIPQLYLVQLSGADVPLAFLLPAILLPEFIINANRFLGKPANVMLLGLIGISLLSLAWSVEKSMGIRDIAYLCEFIVISNAIYVLALKDRIALYKIINLMLFFVCLQAITVIIFRFNESLELAVILSPVSKFTMGMNTLQGLLDGARNNFYDPVKSGGLLFVNANAAACYVGISSFMAWGIYKVSKAKITLLMAILLWATVFFTGSKAGILFAILIPAFVFYLTLQRSTKVIVVTAGASFAIVLIAISVIFSVIGQNGFLQESTDTAETRYQIWSYAFNAFTDNPMMGQGFGGWEADYSKHTDYFLPPHNTLIYLWSKSGLIASLLGLGFILCCIRIALRAIRSIDEKQKNIGFSFLMVISWLFAHGFGENFGLIGEQHQMVVFAVMLGLCLAGNLPINRNFRVQE</sequence>
<feature type="transmembrane region" description="Helical" evidence="5">
    <location>
        <begin position="414"/>
        <end position="431"/>
    </location>
</feature>
<evidence type="ECO:0000313" key="7">
    <source>
        <dbReference type="EMBL" id="PJD77191.1"/>
    </source>
</evidence>
<evidence type="ECO:0000256" key="3">
    <source>
        <dbReference type="ARBA" id="ARBA00022989"/>
    </source>
</evidence>
<dbReference type="KEGG" id="eno:ECENHK_14615"/>
<reference evidence="8" key="2">
    <citation type="submission" date="2022-04" db="EMBL/GenBank/DDBJ databases">
        <title>Co-occurrence of mcr-9 and blaNDM-1 in multidrug-resistant Enterobacter kobei strain isolated from an infant with urinary infection.</title>
        <authorList>
            <person name="Zeng H."/>
        </authorList>
    </citation>
    <scope>NUCLEOTIDE SEQUENCE</scope>
    <source>
        <strain evidence="8">EC1382</strain>
    </source>
</reference>
<dbReference type="GO" id="GO:0016874">
    <property type="term" value="F:ligase activity"/>
    <property type="evidence" value="ECO:0007669"/>
    <property type="project" value="UniProtKB-KW"/>
</dbReference>
<keyword evidence="4 5" id="KW-0472">Membrane</keyword>
<feature type="transmembrane region" description="Helical" evidence="5">
    <location>
        <begin position="384"/>
        <end position="402"/>
    </location>
</feature>
<keyword evidence="8" id="KW-0436">Ligase</keyword>
<feature type="transmembrane region" description="Helical" evidence="5">
    <location>
        <begin position="346"/>
        <end position="372"/>
    </location>
</feature>
<dbReference type="EMBL" id="CP096849">
    <property type="protein sequence ID" value="WMT64430.1"/>
    <property type="molecule type" value="Genomic_DNA"/>
</dbReference>
<comment type="subcellular location">
    <subcellularLocation>
        <location evidence="1">Membrane</location>
        <topology evidence="1">Multi-pass membrane protein</topology>
    </subcellularLocation>
</comment>
<dbReference type="Pfam" id="PF04932">
    <property type="entry name" value="Wzy_C"/>
    <property type="match status" value="1"/>
</dbReference>
<dbReference type="GO" id="GO:0016020">
    <property type="term" value="C:membrane"/>
    <property type="evidence" value="ECO:0007669"/>
    <property type="project" value="UniProtKB-SubCell"/>
</dbReference>
<evidence type="ECO:0000256" key="4">
    <source>
        <dbReference type="ARBA" id="ARBA00023136"/>
    </source>
</evidence>
<organism evidence="7">
    <name type="scientific">Enterobacter kobei</name>
    <dbReference type="NCBI Taxonomy" id="208224"/>
    <lineage>
        <taxon>Bacteria</taxon>
        <taxon>Pseudomonadati</taxon>
        <taxon>Pseudomonadota</taxon>
        <taxon>Gammaproteobacteria</taxon>
        <taxon>Enterobacterales</taxon>
        <taxon>Enterobacteriaceae</taxon>
        <taxon>Enterobacter</taxon>
        <taxon>Enterobacter cloacae complex</taxon>
    </lineage>
</organism>
<feature type="transmembrane region" description="Helical" evidence="5">
    <location>
        <begin position="76"/>
        <end position="93"/>
    </location>
</feature>
<proteinExistence type="predicted"/>
<dbReference type="RefSeq" id="WP_014884488.1">
    <property type="nucleotide sequence ID" value="NC_018405.1"/>
</dbReference>
<feature type="domain" description="O-antigen ligase-related" evidence="6">
    <location>
        <begin position="226"/>
        <end position="359"/>
    </location>
</feature>
<evidence type="ECO:0000256" key="2">
    <source>
        <dbReference type="ARBA" id="ARBA00022692"/>
    </source>
</evidence>
<evidence type="ECO:0000313" key="9">
    <source>
        <dbReference type="Proteomes" id="UP000230495"/>
    </source>
</evidence>
<dbReference type="OrthoDB" id="4761355at2"/>
<evidence type="ECO:0000256" key="5">
    <source>
        <dbReference type="SAM" id="Phobius"/>
    </source>
</evidence>
<reference evidence="7 9" key="1">
    <citation type="journal article" date="2017" name="J. Antimicrob. Chemother.">
        <title>Characterization of the population structure, drug resistance mechanisms and plasmids of the community-associated Enterobacter cloacae complex in China.</title>
        <authorList>
            <person name="Zhou K."/>
            <person name="Yu W."/>
            <person name="Cao X."/>
            <person name="Shen P."/>
            <person name="Lu H."/>
            <person name="Luo Q."/>
            <person name="Rossen J.W.A."/>
            <person name="Xiao Y."/>
        </authorList>
    </citation>
    <scope>NUCLEOTIDE SEQUENCE [LARGE SCALE GENOMIC DNA]</scope>
    <source>
        <strain evidence="7">ECC1097</strain>
    </source>
</reference>
<dbReference type="EMBL" id="NEEU01000001">
    <property type="protein sequence ID" value="PJD77191.1"/>
    <property type="molecule type" value="Genomic_DNA"/>
</dbReference>
<gene>
    <name evidence="7" type="ORF">B9Q37_00595</name>
    <name evidence="8" type="ORF">M2B19_16095</name>
</gene>
<feature type="transmembrane region" description="Helical" evidence="5">
    <location>
        <begin position="265"/>
        <end position="287"/>
    </location>
</feature>
<feature type="transmembrane region" description="Helical" evidence="5">
    <location>
        <begin position="132"/>
        <end position="149"/>
    </location>
</feature>
<evidence type="ECO:0000256" key="1">
    <source>
        <dbReference type="ARBA" id="ARBA00004141"/>
    </source>
</evidence>
<protein>
    <submittedName>
        <fullName evidence="8">O-antigen ligase family protein</fullName>
    </submittedName>
    <submittedName>
        <fullName evidence="7">Polymerase</fullName>
    </submittedName>
</protein>
<accession>A0A2J0PR89</accession>
<name>A0A2J0PR89_9ENTR</name>
<dbReference type="PANTHER" id="PTHR37422:SF17">
    <property type="entry name" value="O-ANTIGEN LIGASE"/>
    <property type="match status" value="1"/>
</dbReference>
<feature type="transmembrane region" description="Helical" evidence="5">
    <location>
        <begin position="46"/>
        <end position="64"/>
    </location>
</feature>
<feature type="transmembrane region" description="Helical" evidence="5">
    <location>
        <begin position="99"/>
        <end position="120"/>
    </location>
</feature>
<dbReference type="PANTHER" id="PTHR37422">
    <property type="entry name" value="TEICHURONIC ACID BIOSYNTHESIS PROTEIN TUAE"/>
    <property type="match status" value="1"/>
</dbReference>
<feature type="transmembrane region" description="Helical" evidence="5">
    <location>
        <begin position="192"/>
        <end position="213"/>
    </location>
</feature>
<dbReference type="Proteomes" id="UP000230495">
    <property type="component" value="Unassembled WGS sequence"/>
</dbReference>